<dbReference type="PANTHER" id="PTHR43011:SF1">
    <property type="entry name" value="IRON-SULFUR CLUSTER ASSEMBLY 2 HOMOLOG, MITOCHONDRIAL"/>
    <property type="match status" value="1"/>
</dbReference>
<dbReference type="InterPro" id="IPR000361">
    <property type="entry name" value="ATAP_core_dom"/>
</dbReference>
<dbReference type="GO" id="GO:0005739">
    <property type="term" value="C:mitochondrion"/>
    <property type="evidence" value="ECO:0007669"/>
    <property type="project" value="TreeGrafter"/>
</dbReference>
<dbReference type="KEGG" id="ndi:NDAI_0A07880"/>
<dbReference type="Pfam" id="PF01521">
    <property type="entry name" value="Fe-S_biosyn"/>
    <property type="match status" value="1"/>
</dbReference>
<dbReference type="OrthoDB" id="1938621at2759"/>
<feature type="region of interest" description="Disordered" evidence="2">
    <location>
        <begin position="97"/>
        <end position="129"/>
    </location>
</feature>
<dbReference type="OMA" id="DPLMHEQ"/>
<dbReference type="STRING" id="1071378.G0W554"/>
<dbReference type="RefSeq" id="XP_003668185.1">
    <property type="nucleotide sequence ID" value="XM_003668137.1"/>
</dbReference>
<dbReference type="eggNOG" id="KOG1119">
    <property type="taxonomic scope" value="Eukaryota"/>
</dbReference>
<keyword evidence="5" id="KW-1185">Reference proteome</keyword>
<dbReference type="GO" id="GO:0016226">
    <property type="term" value="P:iron-sulfur cluster assembly"/>
    <property type="evidence" value="ECO:0007669"/>
    <property type="project" value="TreeGrafter"/>
</dbReference>
<evidence type="ECO:0000259" key="3">
    <source>
        <dbReference type="Pfam" id="PF01521"/>
    </source>
</evidence>
<feature type="domain" description="Core" evidence="3">
    <location>
        <begin position="54"/>
        <end position="181"/>
    </location>
</feature>
<dbReference type="SUPFAM" id="SSF89360">
    <property type="entry name" value="HesB-like domain"/>
    <property type="match status" value="1"/>
</dbReference>
<dbReference type="HOGENOM" id="CLU_069054_1_2_1"/>
<dbReference type="GO" id="GO:0005506">
    <property type="term" value="F:iron ion binding"/>
    <property type="evidence" value="ECO:0007669"/>
    <property type="project" value="TreeGrafter"/>
</dbReference>
<proteinExistence type="inferred from homology"/>
<evidence type="ECO:0000313" key="5">
    <source>
        <dbReference type="Proteomes" id="UP000000689"/>
    </source>
</evidence>
<dbReference type="Proteomes" id="UP000000689">
    <property type="component" value="Chromosome 1"/>
</dbReference>
<gene>
    <name evidence="4" type="primary">NDAI0A07880</name>
    <name evidence="4" type="ordered locus">NDAI_0A07880</name>
</gene>
<organism evidence="4 5">
    <name type="scientific">Naumovozyma dairenensis (strain ATCC 10597 / BCRC 20456 / CBS 421 / NBRC 0211 / NRRL Y-12639)</name>
    <name type="common">Saccharomyces dairenensis</name>
    <dbReference type="NCBI Taxonomy" id="1071378"/>
    <lineage>
        <taxon>Eukaryota</taxon>
        <taxon>Fungi</taxon>
        <taxon>Dikarya</taxon>
        <taxon>Ascomycota</taxon>
        <taxon>Saccharomycotina</taxon>
        <taxon>Saccharomycetes</taxon>
        <taxon>Saccharomycetales</taxon>
        <taxon>Saccharomycetaceae</taxon>
        <taxon>Naumovozyma</taxon>
    </lineage>
</organism>
<dbReference type="AlphaFoldDB" id="G0W554"/>
<dbReference type="InterPro" id="IPR035903">
    <property type="entry name" value="HesB-like_dom_sf"/>
</dbReference>
<protein>
    <recommendedName>
        <fullName evidence="3">Core domain-containing protein</fullName>
    </recommendedName>
</protein>
<sequence length="190" mass="21085">MFVNSLKARLPILIPRSSITRTLSPSLLRLYSTLNTEPIYITPLKIINQIPNLNIKITDHAAERLNLIYNTSKEILQIGVESGGCHGFQYNLNLIPDPDLQSSKDSEKNTSKTQEEEDEFNTANSTKNDTVYVIPPDGGKVIIDEHSLKILNDSILNFTTELIGSQFKIEDGNLKSSCGCGSSFDAEVKK</sequence>
<dbReference type="GeneID" id="11494072"/>
<dbReference type="Gene3D" id="2.60.300.12">
    <property type="entry name" value="HesB-like domain"/>
    <property type="match status" value="1"/>
</dbReference>
<dbReference type="EMBL" id="HE580267">
    <property type="protein sequence ID" value="CCD22942.1"/>
    <property type="molecule type" value="Genomic_DNA"/>
</dbReference>
<comment type="similarity">
    <text evidence="1">Belongs to the HesB/IscA family.</text>
</comment>
<accession>G0W554</accession>
<name>G0W554_NAUDC</name>
<dbReference type="PANTHER" id="PTHR43011">
    <property type="entry name" value="IRON-SULFUR CLUSTER ASSEMBLY 2 HOMOLOG, MITOCHONDRIAL"/>
    <property type="match status" value="1"/>
</dbReference>
<reference evidence="4 5" key="1">
    <citation type="journal article" date="2011" name="Proc. Natl. Acad. Sci. U.S.A.">
        <title>Evolutionary erosion of yeast sex chromosomes by mating-type switching accidents.</title>
        <authorList>
            <person name="Gordon J.L."/>
            <person name="Armisen D."/>
            <person name="Proux-Wera E."/>
            <person name="Oheigeartaigh S.S."/>
            <person name="Byrne K.P."/>
            <person name="Wolfe K.H."/>
        </authorList>
    </citation>
    <scope>NUCLEOTIDE SEQUENCE [LARGE SCALE GENOMIC DNA]</scope>
    <source>
        <strain evidence="5">ATCC 10597 / BCRC 20456 / CBS 421 / NBRC 0211 / NRRL Y-12639</strain>
    </source>
</reference>
<evidence type="ECO:0000256" key="1">
    <source>
        <dbReference type="ARBA" id="ARBA00006718"/>
    </source>
</evidence>
<dbReference type="GO" id="GO:0051537">
    <property type="term" value="F:2 iron, 2 sulfur cluster binding"/>
    <property type="evidence" value="ECO:0007669"/>
    <property type="project" value="TreeGrafter"/>
</dbReference>
<feature type="compositionally biased region" description="Basic and acidic residues" evidence="2">
    <location>
        <begin position="102"/>
        <end position="114"/>
    </location>
</feature>
<evidence type="ECO:0000313" key="4">
    <source>
        <dbReference type="EMBL" id="CCD22942.1"/>
    </source>
</evidence>
<evidence type="ECO:0000256" key="2">
    <source>
        <dbReference type="SAM" id="MobiDB-lite"/>
    </source>
</evidence>
<dbReference type="GO" id="GO:0051539">
    <property type="term" value="F:4 iron, 4 sulfur cluster binding"/>
    <property type="evidence" value="ECO:0007669"/>
    <property type="project" value="TreeGrafter"/>
</dbReference>